<keyword evidence="16 19" id="KW-0408">Iron</keyword>
<keyword evidence="12 19" id="KW-0375">Hydrogen ion transport</keyword>
<dbReference type="InterPro" id="IPR009056">
    <property type="entry name" value="Cyt_c-like_dom"/>
</dbReference>
<dbReference type="Gene3D" id="1.10.760.10">
    <property type="entry name" value="Cytochrome c-like domain"/>
    <property type="match status" value="2"/>
</dbReference>
<comment type="function">
    <text evidence="19">C-type cytochrome. Part of the cbb3-type cytochrome c oxidase complex.</text>
</comment>
<evidence type="ECO:0000256" key="7">
    <source>
        <dbReference type="ARBA" id="ARBA00022617"/>
    </source>
</evidence>
<dbReference type="InterPro" id="IPR004678">
    <property type="entry name" value="Cyt_c_oxidase_cbb3_su3"/>
</dbReference>
<reference evidence="22" key="1">
    <citation type="submission" date="2022-05" db="EMBL/GenBank/DDBJ databases">
        <title>An RpoN-dependent PEP-CTERM gene is involved in floc formation of an Aquincola tertiaricarbonis strain.</title>
        <authorList>
            <person name="Qiu D."/>
            <person name="Xia M."/>
        </authorList>
    </citation>
    <scope>NUCLEOTIDE SEQUENCE</scope>
    <source>
        <strain evidence="22">RN12</strain>
    </source>
</reference>
<dbReference type="PANTHER" id="PTHR33751:SF1">
    <property type="entry name" value="CBB3-TYPE CYTOCHROME C OXIDASE SUBUNIT FIXP"/>
    <property type="match status" value="1"/>
</dbReference>
<accession>A0ABY4SGQ1</accession>
<evidence type="ECO:0000256" key="19">
    <source>
        <dbReference type="PIRNR" id="PIRNR000006"/>
    </source>
</evidence>
<evidence type="ECO:0000256" key="8">
    <source>
        <dbReference type="ARBA" id="ARBA00022660"/>
    </source>
</evidence>
<dbReference type="PIRSF" id="PIRSF000006">
    <property type="entry name" value="Cbb3-Cox_fixP"/>
    <property type="match status" value="1"/>
</dbReference>
<keyword evidence="17 19" id="KW-0406">Ion transport</keyword>
<evidence type="ECO:0000313" key="23">
    <source>
        <dbReference type="Proteomes" id="UP001056201"/>
    </source>
</evidence>
<keyword evidence="9 20" id="KW-0812">Transmembrane</keyword>
<evidence type="ECO:0000256" key="16">
    <source>
        <dbReference type="ARBA" id="ARBA00023004"/>
    </source>
</evidence>
<keyword evidence="6 19" id="KW-0997">Cell inner membrane</keyword>
<evidence type="ECO:0000256" key="10">
    <source>
        <dbReference type="ARBA" id="ARBA00022723"/>
    </source>
</evidence>
<evidence type="ECO:0000256" key="1">
    <source>
        <dbReference type="ARBA" id="ARBA00004533"/>
    </source>
</evidence>
<dbReference type="InterPro" id="IPR038414">
    <property type="entry name" value="CcoP_N_sf"/>
</dbReference>
<evidence type="ECO:0000256" key="17">
    <source>
        <dbReference type="ARBA" id="ARBA00023065"/>
    </source>
</evidence>
<keyword evidence="11" id="KW-0677">Repeat</keyword>
<comment type="subcellular location">
    <subcellularLocation>
        <location evidence="1 19">Cell inner membrane</location>
    </subcellularLocation>
</comment>
<evidence type="ECO:0000256" key="11">
    <source>
        <dbReference type="ARBA" id="ARBA00022737"/>
    </source>
</evidence>
<evidence type="ECO:0000256" key="14">
    <source>
        <dbReference type="ARBA" id="ARBA00022989"/>
    </source>
</evidence>
<evidence type="ECO:0000256" key="9">
    <source>
        <dbReference type="ARBA" id="ARBA00022692"/>
    </source>
</evidence>
<dbReference type="Gene3D" id="6.10.280.130">
    <property type="match status" value="1"/>
</dbReference>
<evidence type="ECO:0000313" key="22">
    <source>
        <dbReference type="EMBL" id="URI11340.1"/>
    </source>
</evidence>
<feature type="transmembrane region" description="Helical" evidence="20">
    <location>
        <begin position="61"/>
        <end position="78"/>
    </location>
</feature>
<dbReference type="InterPro" id="IPR050597">
    <property type="entry name" value="Cytochrome_c_Oxidase_Subunit"/>
</dbReference>
<evidence type="ECO:0000259" key="21">
    <source>
        <dbReference type="PROSITE" id="PS51007"/>
    </source>
</evidence>
<sequence>MSDFIHSGWSIYVAAVTIVGLLACLALLFIAARRRVMADDNTTGHVWDEDLVELNNPLPRWWMWLFVITVVFAAIYLASYPGLGSSKGTLGWSSTGQLDAEKAKARDAAAPVYAAFNGKPAEELARDSKAMAIGERLFANNCAACHGADARGSKGFPNLTDHDWLWGGTPERIVETITNGRQGMMPPMAAAVGSSTDVHNVAQYVLSLSGAPHDPIAAHLGREKFSACAACHGAKGQGNQALGAPNLSDKTWLHGYGEAAITAMVNNGKTNVMPAHGQRLSPEQINVLAAYVWSLSQGSTVAKSAP</sequence>
<dbReference type="NCBIfam" id="TIGR00782">
    <property type="entry name" value="ccoP"/>
    <property type="match status" value="1"/>
</dbReference>
<evidence type="ECO:0000256" key="5">
    <source>
        <dbReference type="ARBA" id="ARBA00022475"/>
    </source>
</evidence>
<evidence type="ECO:0000256" key="3">
    <source>
        <dbReference type="ARBA" id="ARBA00006113"/>
    </source>
</evidence>
<organism evidence="22 23">
    <name type="scientific">Aquincola tertiaricarbonis</name>
    <dbReference type="NCBI Taxonomy" id="391953"/>
    <lineage>
        <taxon>Bacteria</taxon>
        <taxon>Pseudomonadati</taxon>
        <taxon>Pseudomonadota</taxon>
        <taxon>Betaproteobacteria</taxon>
        <taxon>Burkholderiales</taxon>
        <taxon>Sphaerotilaceae</taxon>
        <taxon>Aquincola</taxon>
    </lineage>
</organism>
<dbReference type="Proteomes" id="UP001056201">
    <property type="component" value="Chromosome 2"/>
</dbReference>
<dbReference type="SUPFAM" id="SSF46626">
    <property type="entry name" value="Cytochrome c"/>
    <property type="match status" value="2"/>
</dbReference>
<evidence type="ECO:0000256" key="18">
    <source>
        <dbReference type="ARBA" id="ARBA00023136"/>
    </source>
</evidence>
<protein>
    <recommendedName>
        <fullName evidence="19">Cbb3-type cytochrome c oxidase subunit</fullName>
    </recommendedName>
</protein>
<keyword evidence="13 19" id="KW-0249">Electron transport</keyword>
<dbReference type="InterPro" id="IPR008168">
    <property type="entry name" value="Cyt_C_IC"/>
</dbReference>
<feature type="transmembrane region" description="Helical" evidence="20">
    <location>
        <begin position="12"/>
        <end position="32"/>
    </location>
</feature>
<evidence type="ECO:0000256" key="20">
    <source>
        <dbReference type="SAM" id="Phobius"/>
    </source>
</evidence>
<evidence type="ECO:0000256" key="4">
    <source>
        <dbReference type="ARBA" id="ARBA00022448"/>
    </source>
</evidence>
<evidence type="ECO:0000256" key="6">
    <source>
        <dbReference type="ARBA" id="ARBA00022519"/>
    </source>
</evidence>
<keyword evidence="8 19" id="KW-0679">Respiratory chain</keyword>
<keyword evidence="10 19" id="KW-0479">Metal-binding</keyword>
<keyword evidence="7 19" id="KW-0349">Heme</keyword>
<keyword evidence="15 19" id="KW-0560">Oxidoreductase</keyword>
<dbReference type="Pfam" id="PF13442">
    <property type="entry name" value="Cytochrome_CBB3"/>
    <property type="match status" value="2"/>
</dbReference>
<dbReference type="Pfam" id="PF14715">
    <property type="entry name" value="FixP_N"/>
    <property type="match status" value="1"/>
</dbReference>
<keyword evidence="5 19" id="KW-1003">Cell membrane</keyword>
<dbReference type="RefSeq" id="WP_250199536.1">
    <property type="nucleotide sequence ID" value="NZ_CP097636.1"/>
</dbReference>
<evidence type="ECO:0000256" key="15">
    <source>
        <dbReference type="ARBA" id="ARBA00023002"/>
    </source>
</evidence>
<dbReference type="PRINTS" id="PR00605">
    <property type="entry name" value="CYTCHROMECIC"/>
</dbReference>
<feature type="domain" description="Cytochrome c" evidence="21">
    <location>
        <begin position="129"/>
        <end position="296"/>
    </location>
</feature>
<dbReference type="InterPro" id="IPR032858">
    <property type="entry name" value="CcoP_N"/>
</dbReference>
<keyword evidence="4 19" id="KW-0813">Transport</keyword>
<keyword evidence="14 20" id="KW-1133">Transmembrane helix</keyword>
<dbReference type="PANTHER" id="PTHR33751">
    <property type="entry name" value="CBB3-TYPE CYTOCHROME C OXIDASE SUBUNIT FIXP"/>
    <property type="match status" value="1"/>
</dbReference>
<evidence type="ECO:0000256" key="12">
    <source>
        <dbReference type="ARBA" id="ARBA00022781"/>
    </source>
</evidence>
<keyword evidence="18 19" id="KW-0472">Membrane</keyword>
<dbReference type="PROSITE" id="PS51007">
    <property type="entry name" value="CYTC"/>
    <property type="match status" value="1"/>
</dbReference>
<name>A0ABY4SGQ1_AQUTE</name>
<dbReference type="InterPro" id="IPR036909">
    <property type="entry name" value="Cyt_c-like_dom_sf"/>
</dbReference>
<evidence type="ECO:0000256" key="13">
    <source>
        <dbReference type="ARBA" id="ARBA00022982"/>
    </source>
</evidence>
<comment type="pathway">
    <text evidence="2 19">Energy metabolism; oxidative phosphorylation.</text>
</comment>
<comment type="subunit">
    <text evidence="19">Component of the cbb3-type cytochrome c oxidase.</text>
</comment>
<comment type="similarity">
    <text evidence="3 19">Belongs to the CcoP / FixP family.</text>
</comment>
<dbReference type="EMBL" id="CP097636">
    <property type="protein sequence ID" value="URI11340.1"/>
    <property type="molecule type" value="Genomic_DNA"/>
</dbReference>
<proteinExistence type="inferred from homology"/>
<gene>
    <name evidence="22" type="primary">ccoP</name>
    <name evidence="22" type="ORF">MW290_20545</name>
</gene>
<keyword evidence="23" id="KW-1185">Reference proteome</keyword>
<evidence type="ECO:0000256" key="2">
    <source>
        <dbReference type="ARBA" id="ARBA00004673"/>
    </source>
</evidence>
<comment type="cofactor">
    <cofactor evidence="19">
        <name>heme c</name>
        <dbReference type="ChEBI" id="CHEBI:61717"/>
    </cofactor>
    <text evidence="19">Binds 2 heme C groups per subunit.</text>
</comment>